<dbReference type="OrthoDB" id="9772911at2"/>
<accession>A0A345P716</accession>
<gene>
    <name evidence="3" type="primary">mltB</name>
    <name evidence="3" type="ORF">HYN46_09625</name>
</gene>
<dbReference type="KEGG" id="mbah:HYN46_09625"/>
<proteinExistence type="predicted"/>
<reference evidence="3 4" key="1">
    <citation type="submission" date="2018-07" db="EMBL/GenBank/DDBJ databases">
        <title>Genome sequencing of Moraxellaceae gen. HYN0046.</title>
        <authorList>
            <person name="Kim M."/>
            <person name="Yi H."/>
        </authorList>
    </citation>
    <scope>NUCLEOTIDE SEQUENCE [LARGE SCALE GENOMIC DNA]</scope>
    <source>
        <strain evidence="3 4">HYN0046</strain>
    </source>
</reference>
<feature type="active site" evidence="1">
    <location>
        <position position="114"/>
    </location>
</feature>
<dbReference type="EMBL" id="CP031222">
    <property type="protein sequence ID" value="AXI03075.1"/>
    <property type="molecule type" value="Genomic_DNA"/>
</dbReference>
<evidence type="ECO:0000259" key="2">
    <source>
        <dbReference type="Pfam" id="PF13406"/>
    </source>
</evidence>
<evidence type="ECO:0000313" key="3">
    <source>
        <dbReference type="EMBL" id="AXI03075.1"/>
    </source>
</evidence>
<dbReference type="PANTHER" id="PTHR30163:SF9">
    <property type="entry name" value="MEMBRANE-BOUND LYTIC MUREIN TRANSGLYCOSYLASE B"/>
    <property type="match status" value="1"/>
</dbReference>
<dbReference type="Gene3D" id="1.10.530.10">
    <property type="match status" value="1"/>
</dbReference>
<evidence type="ECO:0000256" key="1">
    <source>
        <dbReference type="PIRSR" id="PIRSR611757-1"/>
    </source>
</evidence>
<evidence type="ECO:0000313" key="4">
    <source>
        <dbReference type="Proteomes" id="UP000253940"/>
    </source>
</evidence>
<dbReference type="PANTHER" id="PTHR30163">
    <property type="entry name" value="MEMBRANE-BOUND LYTIC MUREIN TRANSGLYCOSYLASE B"/>
    <property type="match status" value="1"/>
</dbReference>
<dbReference type="InterPro" id="IPR023346">
    <property type="entry name" value="Lysozyme-like_dom_sf"/>
</dbReference>
<dbReference type="SUPFAM" id="SSF53955">
    <property type="entry name" value="Lysozyme-like"/>
    <property type="match status" value="1"/>
</dbReference>
<dbReference type="GO" id="GO:0008933">
    <property type="term" value="F:peptidoglycan lytic transglycosylase activity"/>
    <property type="evidence" value="ECO:0007669"/>
    <property type="project" value="TreeGrafter"/>
</dbReference>
<keyword evidence="4" id="KW-1185">Reference proteome</keyword>
<dbReference type="Pfam" id="PF13406">
    <property type="entry name" value="SLT_2"/>
    <property type="match status" value="1"/>
</dbReference>
<name>A0A345P716_9GAMM</name>
<dbReference type="InterPro" id="IPR031304">
    <property type="entry name" value="SLT_2"/>
</dbReference>
<dbReference type="RefSeq" id="WP_114899185.1">
    <property type="nucleotide sequence ID" value="NZ_CP031222.1"/>
</dbReference>
<sequence length="331" mass="36382">MVASVALSTSAYAGDFDSDPAYPAFRDQMVRQYQFAPEDVDNIMINAHLKPNILAVMAKPGESKEWYQYQPQFITEATINKGLAFQTTYIEALNRAESTYGVPAEIILGILGVETGFGGHKGSFQALDALSTLAFKDTRRPDYFKQELAELLVFARDEKIDVTTIKSSYAGAIGYPQFMPSNIRQYGVDFDGSGRIDLVNSPIDAIGSIANYLASHGWQKGKPIGYRAKYEGTDDNLIITKDLTQPRPASELFALGLTPITAPVAPTDLVCGVRLMGDTGPLYWFTYPNYQVITTYNRSRLYATAVWQLGAAIRARGAKLVMPDLDAAKTP</sequence>
<organism evidence="3 4">
    <name type="scientific">Aquirhabdus parva</name>
    <dbReference type="NCBI Taxonomy" id="2283318"/>
    <lineage>
        <taxon>Bacteria</taxon>
        <taxon>Pseudomonadati</taxon>
        <taxon>Pseudomonadota</taxon>
        <taxon>Gammaproteobacteria</taxon>
        <taxon>Moraxellales</taxon>
        <taxon>Moraxellaceae</taxon>
        <taxon>Aquirhabdus</taxon>
    </lineage>
</organism>
<feature type="domain" description="Transglycosylase SLT" evidence="2">
    <location>
        <begin position="21"/>
        <end position="310"/>
    </location>
</feature>
<dbReference type="Proteomes" id="UP000253940">
    <property type="component" value="Chromosome"/>
</dbReference>
<dbReference type="InterPro" id="IPR043426">
    <property type="entry name" value="MltB-like"/>
</dbReference>
<dbReference type="CDD" id="cd13399">
    <property type="entry name" value="Slt35-like"/>
    <property type="match status" value="1"/>
</dbReference>
<dbReference type="GO" id="GO:0009253">
    <property type="term" value="P:peptidoglycan catabolic process"/>
    <property type="evidence" value="ECO:0007669"/>
    <property type="project" value="TreeGrafter"/>
</dbReference>
<dbReference type="AlphaFoldDB" id="A0A345P716"/>
<protein>
    <submittedName>
        <fullName evidence="3">Lytic murein transglycosylase B</fullName>
    </submittedName>
</protein>
<dbReference type="NCBIfam" id="TIGR02282">
    <property type="entry name" value="MltB"/>
    <property type="match status" value="1"/>
</dbReference>
<dbReference type="Gene3D" id="1.10.8.350">
    <property type="entry name" value="Bacterial muramidase"/>
    <property type="match status" value="1"/>
</dbReference>
<dbReference type="InterPro" id="IPR011757">
    <property type="entry name" value="Lytic_transglycosylase_MltB"/>
</dbReference>
<dbReference type="FunFam" id="1.10.8.350:FF:000001">
    <property type="entry name" value="Lytic murein transglycosylase B"/>
    <property type="match status" value="1"/>
</dbReference>